<evidence type="ECO:0000256" key="1">
    <source>
        <dbReference type="SAM" id="Phobius"/>
    </source>
</evidence>
<evidence type="ECO:0000259" key="2">
    <source>
        <dbReference type="Pfam" id="PF03703"/>
    </source>
</evidence>
<evidence type="ECO:0000313" key="4">
    <source>
        <dbReference type="Proteomes" id="UP000831390"/>
    </source>
</evidence>
<dbReference type="Pfam" id="PF03703">
    <property type="entry name" value="bPH_2"/>
    <property type="match status" value="1"/>
</dbReference>
<dbReference type="Proteomes" id="UP000831390">
    <property type="component" value="Plasmid unnamed5"/>
</dbReference>
<evidence type="ECO:0000313" key="3">
    <source>
        <dbReference type="EMBL" id="UOE36834.1"/>
    </source>
</evidence>
<keyword evidence="4" id="KW-1185">Reference proteome</keyword>
<keyword evidence="3" id="KW-0614">Plasmid</keyword>
<keyword evidence="1" id="KW-1133">Transmembrane helix</keyword>
<dbReference type="RefSeq" id="WP_243521051.1">
    <property type="nucleotide sequence ID" value="NZ_CP094539.1"/>
</dbReference>
<accession>A0ABY4BD73</accession>
<reference evidence="3 4" key="1">
    <citation type="submission" date="2022-03" db="EMBL/GenBank/DDBJ databases">
        <title>Hymenobactersp. isolated from the air.</title>
        <authorList>
            <person name="Won M."/>
            <person name="Kwon S.-W."/>
        </authorList>
    </citation>
    <scope>NUCLEOTIDE SEQUENCE [LARGE SCALE GENOMIC DNA]</scope>
    <source>
        <strain evidence="3 4">KACC 22596</strain>
        <plasmid evidence="3 4">unnamed5</plasmid>
    </source>
</reference>
<sequence>MKTIVLQQKIVAELQPGEKLLWSGHPKTGLDIQRVDFCIAPLGLLLFGYALRWMWRVQAAGFHPAIFLGVPFLLMGLYLAVGRFLYVAQQRAHTAYNITSERVLIRSGIFRKQVTSFDLKSLPALTLVEKPDGTGTISLGAIYSRYAALARVGWPGVPQTPQLARIPNARQVYERLVKLQRGVAV</sequence>
<feature type="transmembrane region" description="Helical" evidence="1">
    <location>
        <begin position="61"/>
        <end position="81"/>
    </location>
</feature>
<feature type="domain" description="YdbS-like PH" evidence="2">
    <location>
        <begin position="93"/>
        <end position="175"/>
    </location>
</feature>
<proteinExistence type="predicted"/>
<organism evidence="3 4">
    <name type="scientific">Hymenobacter monticola</name>
    <dbReference type="NCBI Taxonomy" id="1705399"/>
    <lineage>
        <taxon>Bacteria</taxon>
        <taxon>Pseudomonadati</taxon>
        <taxon>Bacteroidota</taxon>
        <taxon>Cytophagia</taxon>
        <taxon>Cytophagales</taxon>
        <taxon>Hymenobacteraceae</taxon>
        <taxon>Hymenobacter</taxon>
    </lineage>
</organism>
<gene>
    <name evidence="3" type="ORF">MTP16_25730</name>
</gene>
<keyword evidence="1" id="KW-0472">Membrane</keyword>
<protein>
    <submittedName>
        <fullName evidence="3">PH domain-containing protein</fullName>
    </submittedName>
</protein>
<dbReference type="EMBL" id="CP094539">
    <property type="protein sequence ID" value="UOE36834.1"/>
    <property type="molecule type" value="Genomic_DNA"/>
</dbReference>
<feature type="transmembrane region" description="Helical" evidence="1">
    <location>
        <begin position="37"/>
        <end position="55"/>
    </location>
</feature>
<name>A0ABY4BD73_9BACT</name>
<geneLocation type="plasmid" evidence="3 4">
    <name>unnamed5</name>
</geneLocation>
<keyword evidence="1" id="KW-0812">Transmembrane</keyword>
<dbReference type="InterPro" id="IPR005182">
    <property type="entry name" value="YdbS-like_PH"/>
</dbReference>